<dbReference type="EMBL" id="LT629785">
    <property type="protein sequence ID" value="SDU16630.1"/>
    <property type="molecule type" value="Genomic_DNA"/>
</dbReference>
<feature type="domain" description="DUF6316" evidence="1">
    <location>
        <begin position="5"/>
        <end position="59"/>
    </location>
</feature>
<accession>A0A1H2GAR6</accession>
<protein>
    <recommendedName>
        <fullName evidence="1">DUF6316 domain-containing protein</fullName>
    </recommendedName>
</protein>
<sequence>MFTRRAVDPVVATHYRSKRISTVNGQFFFSTREGTFEGPYFTQSDAEREIACYIRRTRQGDDIMQRSH</sequence>
<reference evidence="3" key="1">
    <citation type="submission" date="2016-10" db="EMBL/GenBank/DDBJ databases">
        <authorList>
            <person name="Varghese N."/>
            <person name="Submissions S."/>
        </authorList>
    </citation>
    <scope>NUCLEOTIDE SEQUENCE [LARGE SCALE GENOMIC DNA]</scope>
    <source>
        <strain evidence="3">DSM 17875</strain>
    </source>
</reference>
<dbReference type="Pfam" id="PF19837">
    <property type="entry name" value="DUF6316"/>
    <property type="match status" value="1"/>
</dbReference>
<evidence type="ECO:0000313" key="2">
    <source>
        <dbReference type="EMBL" id="SDU16630.1"/>
    </source>
</evidence>
<proteinExistence type="predicted"/>
<name>A0A1H2GAR6_9PSED</name>
<organism evidence="2 3">
    <name type="scientific">Pseudomonas pohangensis</name>
    <dbReference type="NCBI Taxonomy" id="364197"/>
    <lineage>
        <taxon>Bacteria</taxon>
        <taxon>Pseudomonadati</taxon>
        <taxon>Pseudomonadota</taxon>
        <taxon>Gammaproteobacteria</taxon>
        <taxon>Pseudomonadales</taxon>
        <taxon>Pseudomonadaceae</taxon>
        <taxon>Pseudomonas</taxon>
    </lineage>
</organism>
<dbReference type="AlphaFoldDB" id="A0A1H2GAR6"/>
<evidence type="ECO:0000259" key="1">
    <source>
        <dbReference type="Pfam" id="PF19837"/>
    </source>
</evidence>
<evidence type="ECO:0000313" key="3">
    <source>
        <dbReference type="Proteomes" id="UP000243232"/>
    </source>
</evidence>
<keyword evidence="3" id="KW-1185">Reference proteome</keyword>
<gene>
    <name evidence="2" type="ORF">SAMN05216296_2162</name>
</gene>
<dbReference type="Proteomes" id="UP000243232">
    <property type="component" value="Chromosome I"/>
</dbReference>
<dbReference type="InterPro" id="IPR045630">
    <property type="entry name" value="DUF6316"/>
</dbReference>
<dbReference type="OrthoDB" id="7017872at2"/>
<dbReference type="RefSeq" id="WP_090194880.1">
    <property type="nucleotide sequence ID" value="NZ_LT629785.1"/>
</dbReference>